<dbReference type="EMBL" id="WIXP02000009">
    <property type="protein sequence ID" value="KAF6205125.1"/>
    <property type="molecule type" value="Genomic_DNA"/>
</dbReference>
<reference evidence="2" key="1">
    <citation type="journal article" date="2021" name="Mol. Ecol. Resour.">
        <title>Apolygus lucorum genome provides insights into omnivorousness and mesophyll feeding.</title>
        <authorList>
            <person name="Liu Y."/>
            <person name="Liu H."/>
            <person name="Wang H."/>
            <person name="Huang T."/>
            <person name="Liu B."/>
            <person name="Yang B."/>
            <person name="Yin L."/>
            <person name="Li B."/>
            <person name="Zhang Y."/>
            <person name="Zhang S."/>
            <person name="Jiang F."/>
            <person name="Zhang X."/>
            <person name="Ren Y."/>
            <person name="Wang B."/>
            <person name="Wang S."/>
            <person name="Lu Y."/>
            <person name="Wu K."/>
            <person name="Fan W."/>
            <person name="Wang G."/>
        </authorList>
    </citation>
    <scope>NUCLEOTIDE SEQUENCE</scope>
    <source>
        <strain evidence="2">12Hb</strain>
    </source>
</reference>
<organism evidence="2 3">
    <name type="scientific">Apolygus lucorum</name>
    <name type="common">Small green plant bug</name>
    <name type="synonym">Lygocoris lucorum</name>
    <dbReference type="NCBI Taxonomy" id="248454"/>
    <lineage>
        <taxon>Eukaryota</taxon>
        <taxon>Metazoa</taxon>
        <taxon>Ecdysozoa</taxon>
        <taxon>Arthropoda</taxon>
        <taxon>Hexapoda</taxon>
        <taxon>Insecta</taxon>
        <taxon>Pterygota</taxon>
        <taxon>Neoptera</taxon>
        <taxon>Paraneoptera</taxon>
        <taxon>Hemiptera</taxon>
        <taxon>Heteroptera</taxon>
        <taxon>Panheteroptera</taxon>
        <taxon>Cimicomorpha</taxon>
        <taxon>Miridae</taxon>
        <taxon>Mirini</taxon>
        <taxon>Apolygus</taxon>
    </lineage>
</organism>
<dbReference type="AlphaFoldDB" id="A0A8S9XC56"/>
<comment type="caution">
    <text evidence="2">The sequence shown here is derived from an EMBL/GenBank/DDBJ whole genome shotgun (WGS) entry which is preliminary data.</text>
</comment>
<sequence length="142" mass="15436">MPSLRVGFVHSFPAIPTYNQYNSASAYYNPWLYNRVNPYPFQEEWEKFWSTPPINTNLGIQRTQTTYNLQSSQATSGSNANSGLNTHQGTNTHQGSNVGPSNYNGPQSGSSSTVNAAKRQPVFIQGARSNGGDAGSIYVPGN</sequence>
<protein>
    <submittedName>
        <fullName evidence="2">Uncharacterized protein</fullName>
    </submittedName>
</protein>
<evidence type="ECO:0000313" key="2">
    <source>
        <dbReference type="EMBL" id="KAF6205125.1"/>
    </source>
</evidence>
<evidence type="ECO:0000256" key="1">
    <source>
        <dbReference type="SAM" id="MobiDB-lite"/>
    </source>
</evidence>
<gene>
    <name evidence="2" type="ORF">GE061_019292</name>
</gene>
<proteinExistence type="predicted"/>
<dbReference type="Proteomes" id="UP000466442">
    <property type="component" value="Linkage Group LG9"/>
</dbReference>
<accession>A0A8S9XC56</accession>
<name>A0A8S9XC56_APOLU</name>
<keyword evidence="3" id="KW-1185">Reference proteome</keyword>
<feature type="region of interest" description="Disordered" evidence="1">
    <location>
        <begin position="65"/>
        <end position="115"/>
    </location>
</feature>
<evidence type="ECO:0000313" key="3">
    <source>
        <dbReference type="Proteomes" id="UP000466442"/>
    </source>
</evidence>